<evidence type="ECO:0000313" key="2">
    <source>
        <dbReference type="EMBL" id="KAK8914562.1"/>
    </source>
</evidence>
<dbReference type="Proteomes" id="UP001418222">
    <property type="component" value="Unassembled WGS sequence"/>
</dbReference>
<feature type="region of interest" description="Disordered" evidence="1">
    <location>
        <begin position="296"/>
        <end position="320"/>
    </location>
</feature>
<dbReference type="EMBL" id="JBBWWQ010000021">
    <property type="protein sequence ID" value="KAK8914562.1"/>
    <property type="molecule type" value="Genomic_DNA"/>
</dbReference>
<sequence>MNFHKRLIPVAIMMATNEEMPRKADGGDKHVKVHCKMAKRERGVWRREPARTQAWWRGSARACARRRGCARNCARLRTGFEAQCEKLGHLPLASCDTPTIQSPVTPSPPLRASGSGSSIFKSAESVEVVASWLRHPGCSGSNLWSQLSLPYWFRRTFSCPSLLGFRIVRGYYSRSAAIAEGPDNPLLRSFSFPIPSQRLLFAFCQATALIERSFGVWKKKWAILRDMSSYRFDKQVSIVLAMMTLHNFIRRHPSHVNIDFSECEQRSRDHGMTSQGRQEACTDTAGVVEEMITLLQPDGQGDATTPRSYSQTISPDTQPPADALGLRRALLLQYPSSSTSLSSGSSPSPQGFDGLLRISSRSPATFAQPSTPRASTSLYCSVQPLSPSSSIKALSLSLSESKLSPDIISATTIDHFLPLFSLAQSSVTSGPLIPKLRSRSEGTHEHWITIIDVGTEKPVQMDHFAYKNLSDGAGCAVVLDGYEMPILGETVRRDQKEIITLRMVKSSDDVHRDVLSALRVIIAFWSWWTVSPNWRGQRWWRGLPIGKEGVDVADGDLELREGGVDAIDAVRESFDGGRSVLLARHAAGLEHSQIEGWEGRGSQWMAHPWPKIDCRRQVSCELNGGEERNFRNRCGSSRNDGAEKMLRQKGNAIRQGKARELRCFREKHESKLCRVE</sequence>
<evidence type="ECO:0000313" key="3">
    <source>
        <dbReference type="Proteomes" id="UP001418222"/>
    </source>
</evidence>
<protein>
    <recommendedName>
        <fullName evidence="4">DDE Tnp4 domain-containing protein</fullName>
    </recommendedName>
</protein>
<gene>
    <name evidence="2" type="ORF">KSP39_PZI023956</name>
</gene>
<evidence type="ECO:0008006" key="4">
    <source>
        <dbReference type="Google" id="ProtNLM"/>
    </source>
</evidence>
<proteinExistence type="predicted"/>
<feature type="compositionally biased region" description="Polar residues" evidence="1">
    <location>
        <begin position="302"/>
        <end position="316"/>
    </location>
</feature>
<comment type="caution">
    <text evidence="2">The sequence shown here is derived from an EMBL/GenBank/DDBJ whole genome shotgun (WGS) entry which is preliminary data.</text>
</comment>
<name>A0AAP0AUH1_9ASPA</name>
<evidence type="ECO:0000256" key="1">
    <source>
        <dbReference type="SAM" id="MobiDB-lite"/>
    </source>
</evidence>
<dbReference type="AlphaFoldDB" id="A0AAP0AUH1"/>
<keyword evidence="3" id="KW-1185">Reference proteome</keyword>
<reference evidence="2 3" key="1">
    <citation type="journal article" date="2022" name="Nat. Plants">
        <title>Genomes of leafy and leafless Platanthera orchids illuminate the evolution of mycoheterotrophy.</title>
        <authorList>
            <person name="Li M.H."/>
            <person name="Liu K.W."/>
            <person name="Li Z."/>
            <person name="Lu H.C."/>
            <person name="Ye Q.L."/>
            <person name="Zhang D."/>
            <person name="Wang J.Y."/>
            <person name="Li Y.F."/>
            <person name="Zhong Z.M."/>
            <person name="Liu X."/>
            <person name="Yu X."/>
            <person name="Liu D.K."/>
            <person name="Tu X.D."/>
            <person name="Liu B."/>
            <person name="Hao Y."/>
            <person name="Liao X.Y."/>
            <person name="Jiang Y.T."/>
            <person name="Sun W.H."/>
            <person name="Chen J."/>
            <person name="Chen Y.Q."/>
            <person name="Ai Y."/>
            <person name="Zhai J.W."/>
            <person name="Wu S.S."/>
            <person name="Zhou Z."/>
            <person name="Hsiao Y.Y."/>
            <person name="Wu W.L."/>
            <person name="Chen Y.Y."/>
            <person name="Lin Y.F."/>
            <person name="Hsu J.L."/>
            <person name="Li C.Y."/>
            <person name="Wang Z.W."/>
            <person name="Zhao X."/>
            <person name="Zhong W.Y."/>
            <person name="Ma X.K."/>
            <person name="Ma L."/>
            <person name="Huang J."/>
            <person name="Chen G.Z."/>
            <person name="Huang M.Z."/>
            <person name="Huang L."/>
            <person name="Peng D.H."/>
            <person name="Luo Y.B."/>
            <person name="Zou S.Q."/>
            <person name="Chen S.P."/>
            <person name="Lan S."/>
            <person name="Tsai W.C."/>
            <person name="Van de Peer Y."/>
            <person name="Liu Z.J."/>
        </authorList>
    </citation>
    <scope>NUCLEOTIDE SEQUENCE [LARGE SCALE GENOMIC DNA]</scope>
    <source>
        <strain evidence="2">Lor287</strain>
    </source>
</reference>
<organism evidence="2 3">
    <name type="scientific">Platanthera zijinensis</name>
    <dbReference type="NCBI Taxonomy" id="2320716"/>
    <lineage>
        <taxon>Eukaryota</taxon>
        <taxon>Viridiplantae</taxon>
        <taxon>Streptophyta</taxon>
        <taxon>Embryophyta</taxon>
        <taxon>Tracheophyta</taxon>
        <taxon>Spermatophyta</taxon>
        <taxon>Magnoliopsida</taxon>
        <taxon>Liliopsida</taxon>
        <taxon>Asparagales</taxon>
        <taxon>Orchidaceae</taxon>
        <taxon>Orchidoideae</taxon>
        <taxon>Orchideae</taxon>
        <taxon>Orchidinae</taxon>
        <taxon>Platanthera</taxon>
    </lineage>
</organism>
<accession>A0AAP0AUH1</accession>